<accession>A0A4Q0VBH9</accession>
<dbReference type="Gene3D" id="3.30.413.10">
    <property type="entry name" value="Sulfite Reductase Hemoprotein, domain 1"/>
    <property type="match status" value="1"/>
</dbReference>
<dbReference type="InterPro" id="IPR036136">
    <property type="entry name" value="Nit/Sulf_reduc_fer-like_dom_sf"/>
</dbReference>
<dbReference type="PANTHER" id="PTHR32439:SF9">
    <property type="entry name" value="BLR3264 PROTEIN"/>
    <property type="match status" value="1"/>
</dbReference>
<dbReference type="InterPro" id="IPR051329">
    <property type="entry name" value="NIR_SIR_4Fe-4S"/>
</dbReference>
<protein>
    <submittedName>
        <fullName evidence="8">(4Fe-4S)-binding protein</fullName>
    </submittedName>
</protein>
<evidence type="ECO:0000256" key="2">
    <source>
        <dbReference type="ARBA" id="ARBA00022617"/>
    </source>
</evidence>
<evidence type="ECO:0000313" key="8">
    <source>
        <dbReference type="EMBL" id="RXI47652.1"/>
    </source>
</evidence>
<dbReference type="InterPro" id="IPR045854">
    <property type="entry name" value="NO2/SO3_Rdtase_4Fe4S_sf"/>
</dbReference>
<dbReference type="SUPFAM" id="SSF55124">
    <property type="entry name" value="Nitrite/Sulfite reductase N-terminal domain-like"/>
    <property type="match status" value="1"/>
</dbReference>
<feature type="domain" description="4Fe-4S ferredoxin-type" evidence="7">
    <location>
        <begin position="200"/>
        <end position="229"/>
    </location>
</feature>
<dbReference type="SUPFAM" id="SSF54862">
    <property type="entry name" value="4Fe-4S ferredoxins"/>
    <property type="match status" value="1"/>
</dbReference>
<keyword evidence="1" id="KW-0004">4Fe-4S</keyword>
<evidence type="ECO:0000256" key="3">
    <source>
        <dbReference type="ARBA" id="ARBA00022723"/>
    </source>
</evidence>
<dbReference type="Pfam" id="PF01077">
    <property type="entry name" value="NIR_SIR"/>
    <property type="match status" value="1"/>
</dbReference>
<name>A0A4Q0VBH9_CLOTA</name>
<evidence type="ECO:0000259" key="7">
    <source>
        <dbReference type="PROSITE" id="PS51379"/>
    </source>
</evidence>
<gene>
    <name evidence="8" type="ORF">DP130_10075</name>
</gene>
<evidence type="ECO:0000256" key="4">
    <source>
        <dbReference type="ARBA" id="ARBA00023002"/>
    </source>
</evidence>
<evidence type="ECO:0000256" key="6">
    <source>
        <dbReference type="ARBA" id="ARBA00023014"/>
    </source>
</evidence>
<dbReference type="Proteomes" id="UP000290921">
    <property type="component" value="Unassembled WGS sequence"/>
</dbReference>
<dbReference type="PROSITE" id="PS51379">
    <property type="entry name" value="4FE4S_FER_2"/>
    <property type="match status" value="2"/>
</dbReference>
<dbReference type="Gene3D" id="3.30.70.3340">
    <property type="match status" value="1"/>
</dbReference>
<dbReference type="Gene3D" id="3.30.70.20">
    <property type="match status" value="1"/>
</dbReference>
<keyword evidence="2" id="KW-0349">Heme</keyword>
<dbReference type="SUPFAM" id="SSF56014">
    <property type="entry name" value="Nitrite and sulphite reductase 4Fe-4S domain-like"/>
    <property type="match status" value="1"/>
</dbReference>
<evidence type="ECO:0000313" key="9">
    <source>
        <dbReference type="Proteomes" id="UP000290921"/>
    </source>
</evidence>
<evidence type="ECO:0000256" key="5">
    <source>
        <dbReference type="ARBA" id="ARBA00023004"/>
    </source>
</evidence>
<dbReference type="Pfam" id="PF03460">
    <property type="entry name" value="NIR_SIR_ferr"/>
    <property type="match status" value="1"/>
</dbReference>
<dbReference type="PANTHER" id="PTHR32439">
    <property type="entry name" value="FERREDOXIN--NITRITE REDUCTASE, CHLOROPLASTIC"/>
    <property type="match status" value="1"/>
</dbReference>
<keyword evidence="4" id="KW-0560">Oxidoreductase</keyword>
<dbReference type="GO" id="GO:0016491">
    <property type="term" value="F:oxidoreductase activity"/>
    <property type="evidence" value="ECO:0007669"/>
    <property type="project" value="UniProtKB-KW"/>
</dbReference>
<evidence type="ECO:0000256" key="1">
    <source>
        <dbReference type="ARBA" id="ARBA00022485"/>
    </source>
</evidence>
<dbReference type="AlphaFoldDB" id="A0A4Q0VBH9"/>
<reference evidence="8 9" key="1">
    <citation type="submission" date="2018-06" db="EMBL/GenBank/DDBJ databases">
        <title>Genome conservation of Clostridium tetani.</title>
        <authorList>
            <person name="Bruggemann H."/>
            <person name="Popoff M.R."/>
        </authorList>
    </citation>
    <scope>NUCLEOTIDE SEQUENCE [LARGE SCALE GENOMIC DNA]</scope>
    <source>
        <strain evidence="8 9">2017.061</strain>
    </source>
</reference>
<dbReference type="GO" id="GO:0046872">
    <property type="term" value="F:metal ion binding"/>
    <property type="evidence" value="ECO:0007669"/>
    <property type="project" value="UniProtKB-KW"/>
</dbReference>
<dbReference type="InterPro" id="IPR005117">
    <property type="entry name" value="NiRdtase/SiRdtase_haem-b_fer"/>
</dbReference>
<comment type="caution">
    <text evidence="8">The sequence shown here is derived from an EMBL/GenBank/DDBJ whole genome shotgun (WGS) entry which is preliminary data.</text>
</comment>
<keyword evidence="3" id="KW-0479">Metal-binding</keyword>
<dbReference type="GO" id="GO:0020037">
    <property type="term" value="F:heme binding"/>
    <property type="evidence" value="ECO:0007669"/>
    <property type="project" value="InterPro"/>
</dbReference>
<dbReference type="GO" id="GO:0051539">
    <property type="term" value="F:4 iron, 4 sulfur cluster binding"/>
    <property type="evidence" value="ECO:0007669"/>
    <property type="project" value="UniProtKB-KW"/>
</dbReference>
<keyword evidence="6" id="KW-0411">Iron-sulfur</keyword>
<feature type="domain" description="4Fe-4S ferredoxin-type" evidence="7">
    <location>
        <begin position="169"/>
        <end position="199"/>
    </location>
</feature>
<keyword evidence="5" id="KW-0408">Iron</keyword>
<dbReference type="EMBL" id="QMAP01000008">
    <property type="protein sequence ID" value="RXI47652.1"/>
    <property type="molecule type" value="Genomic_DNA"/>
</dbReference>
<sequence length="295" mass="33301">MGGIKMAIKLSEEEFKGLKGQGFIPQRGKEYFVCRVITKDGSLNSKEMSKVSEIAEKYGRGYSSFTTRLTVEIPWIKYEDIEKVKDELKEVELYSGGTGNRVRPIVACKGTVCTYGLIDTQKLAREVHKRFYEEFYDVVLPHKFKIGIGGCPNNCIKPELNDLGIVAQRKPKVVEENCMGCKICSVEEVCKIKACKVEDGKIKIDFNKCNNCGLCIDKCHFNGVELHKEGVKVFVGGKWGKKPKIGEAFSDITSIEEAMEITKKLIIYYKEKGNPKERFGSLIERVGLDKIKKEI</sequence>
<dbReference type="InterPro" id="IPR006067">
    <property type="entry name" value="NO2/SO3_Rdtase_4Fe4S_dom"/>
</dbReference>
<dbReference type="InterPro" id="IPR017896">
    <property type="entry name" value="4Fe4S_Fe-S-bd"/>
</dbReference>
<proteinExistence type="predicted"/>
<organism evidence="8 9">
    <name type="scientific">Clostridium tetani</name>
    <dbReference type="NCBI Taxonomy" id="1513"/>
    <lineage>
        <taxon>Bacteria</taxon>
        <taxon>Bacillati</taxon>
        <taxon>Bacillota</taxon>
        <taxon>Clostridia</taxon>
        <taxon>Eubacteriales</taxon>
        <taxon>Clostridiaceae</taxon>
        <taxon>Clostridium</taxon>
    </lineage>
</organism>